<keyword evidence="2" id="KW-1185">Reference proteome</keyword>
<dbReference type="EMBL" id="JANPWB010000008">
    <property type="protein sequence ID" value="KAJ1166411.1"/>
    <property type="molecule type" value="Genomic_DNA"/>
</dbReference>
<accession>A0AAV7SQL3</accession>
<sequence>MRDQDITAVQKLVVGLDMPTLEPAQWKELHLAVTRNEILEVIKTLLKCQASGPDVFPLKFYATSFVMLAERLLEVYNEEGKRGTFPRPCRKHDLETLSSYCPLCMINVGVKVLVQHLQAELRDWGLRDTGGIHQAYSASVHG</sequence>
<gene>
    <name evidence="1" type="ORF">NDU88_006815</name>
</gene>
<evidence type="ECO:0000313" key="2">
    <source>
        <dbReference type="Proteomes" id="UP001066276"/>
    </source>
</evidence>
<comment type="caution">
    <text evidence="1">The sequence shown here is derived from an EMBL/GenBank/DDBJ whole genome shotgun (WGS) entry which is preliminary data.</text>
</comment>
<dbReference type="AlphaFoldDB" id="A0AAV7SQL3"/>
<protein>
    <submittedName>
        <fullName evidence="1">Uncharacterized protein</fullName>
    </submittedName>
</protein>
<proteinExistence type="predicted"/>
<name>A0AAV7SQL3_PLEWA</name>
<reference evidence="1" key="1">
    <citation type="journal article" date="2022" name="bioRxiv">
        <title>Sequencing and chromosome-scale assembly of the giantPleurodeles waltlgenome.</title>
        <authorList>
            <person name="Brown T."/>
            <person name="Elewa A."/>
            <person name="Iarovenko S."/>
            <person name="Subramanian E."/>
            <person name="Araus A.J."/>
            <person name="Petzold A."/>
            <person name="Susuki M."/>
            <person name="Suzuki K.-i.T."/>
            <person name="Hayashi T."/>
            <person name="Toyoda A."/>
            <person name="Oliveira C."/>
            <person name="Osipova E."/>
            <person name="Leigh N.D."/>
            <person name="Simon A."/>
            <person name="Yun M.H."/>
        </authorList>
    </citation>
    <scope>NUCLEOTIDE SEQUENCE</scope>
    <source>
        <strain evidence="1">20211129_DDA</strain>
        <tissue evidence="1">Liver</tissue>
    </source>
</reference>
<evidence type="ECO:0000313" key="1">
    <source>
        <dbReference type="EMBL" id="KAJ1166411.1"/>
    </source>
</evidence>
<dbReference type="Proteomes" id="UP001066276">
    <property type="component" value="Chromosome 4_2"/>
</dbReference>
<organism evidence="1 2">
    <name type="scientific">Pleurodeles waltl</name>
    <name type="common">Iberian ribbed newt</name>
    <dbReference type="NCBI Taxonomy" id="8319"/>
    <lineage>
        <taxon>Eukaryota</taxon>
        <taxon>Metazoa</taxon>
        <taxon>Chordata</taxon>
        <taxon>Craniata</taxon>
        <taxon>Vertebrata</taxon>
        <taxon>Euteleostomi</taxon>
        <taxon>Amphibia</taxon>
        <taxon>Batrachia</taxon>
        <taxon>Caudata</taxon>
        <taxon>Salamandroidea</taxon>
        <taxon>Salamandridae</taxon>
        <taxon>Pleurodelinae</taxon>
        <taxon>Pleurodeles</taxon>
    </lineage>
</organism>